<comment type="subcellular location">
    <subcellularLocation>
        <location evidence="1">Cell membrane</location>
        <topology evidence="1">Single-pass membrane protein</topology>
    </subcellularLocation>
    <subcellularLocation>
        <location evidence="2">Membrane</location>
        <topology evidence="2">Single-pass type I membrane protein</topology>
    </subcellularLocation>
</comment>
<dbReference type="OMA" id="ASWNKSF"/>
<evidence type="ECO:0000256" key="11">
    <source>
        <dbReference type="ARBA" id="ARBA00022729"/>
    </source>
</evidence>
<dbReference type="Gene3D" id="3.80.10.10">
    <property type="entry name" value="Ribonuclease Inhibitor"/>
    <property type="match status" value="2"/>
</dbReference>
<dbReference type="SUPFAM" id="SSF56112">
    <property type="entry name" value="Protein kinase-like (PK-like)"/>
    <property type="match status" value="1"/>
</dbReference>
<dbReference type="GO" id="GO:0004674">
    <property type="term" value="F:protein serine/threonine kinase activity"/>
    <property type="evidence" value="ECO:0007669"/>
    <property type="project" value="UniProtKB-KW"/>
</dbReference>
<dbReference type="Pfam" id="PF00560">
    <property type="entry name" value="LRR_1"/>
    <property type="match status" value="6"/>
</dbReference>
<reference evidence="26 27" key="2">
    <citation type="journal article" date="2018" name="Hortic Res">
        <title>Improved Brassica rapa reference genome by single-molecule sequencing and chromosome conformation capture technologies.</title>
        <authorList>
            <person name="Zhang L."/>
            <person name="Cai X."/>
            <person name="Wu J."/>
            <person name="Liu M."/>
            <person name="Grob S."/>
            <person name="Cheng F."/>
            <person name="Liang J."/>
            <person name="Cai C."/>
            <person name="Liu Z."/>
            <person name="Liu B."/>
            <person name="Wang F."/>
            <person name="Li S."/>
            <person name="Liu F."/>
            <person name="Li X."/>
            <person name="Cheng L."/>
            <person name="Yang W."/>
            <person name="Li M.H."/>
            <person name="Grossniklaus U."/>
            <person name="Zheng H."/>
            <person name="Wang X."/>
        </authorList>
    </citation>
    <scope>NUCLEOTIDE SEQUENCE [LARGE SCALE GENOMIC DNA]</scope>
    <source>
        <strain evidence="26 27">cv. Chiifu-401-42</strain>
    </source>
</reference>
<evidence type="ECO:0000256" key="10">
    <source>
        <dbReference type="ARBA" id="ARBA00022692"/>
    </source>
</evidence>
<dbReference type="GO" id="GO:0005524">
    <property type="term" value="F:ATP binding"/>
    <property type="evidence" value="ECO:0007669"/>
    <property type="project" value="UniProtKB-UniRule"/>
</dbReference>
<dbReference type="PANTHER" id="PTHR48053:SF37">
    <property type="entry name" value="LEUCINE-RICH REPEAT PROTEIN KINASE FAMILY PROTEIN"/>
    <property type="match status" value="1"/>
</dbReference>
<keyword evidence="19" id="KW-0325">Glycoprotein</keyword>
<evidence type="ECO:0000256" key="7">
    <source>
        <dbReference type="ARBA" id="ARBA00022553"/>
    </source>
</evidence>
<evidence type="ECO:0000256" key="14">
    <source>
        <dbReference type="ARBA" id="ARBA00022777"/>
    </source>
</evidence>
<keyword evidence="27" id="KW-1185">Reference proteome</keyword>
<sequence>MHLPCMGLILFQVLALHTLVFYCQASSFTDQTDKQALLEFQSNLSPNSRVSLASWNKSFDLCNWTGVTCARKHKRVTTLNLSGMKLSGVISHSIGNLSFLTTLSLAHNSFHGSIPPEVGKLFRLQHLNLSNNLGERLDLAYNRMEGEIPKSMSTLTRIKFLRLAQNKFSGVFPPAIYNPLLTSVSIHPNKLLLRYNSLGSYSSRDLDFLGSLNNCTQLQYLGVGYNRLGGKMPHAISNLSNQLTYLFLGGNFIFGSIPHDIGNLESLQTFKVEQSLLTVSKEPSLLLDYNMLHGSIPQELMEARSLVALNVSYNNLTGDLPSEVGKLENLIQLYVSHNQLSGHIPQTLGSCLSLEEISLNRNLFEGSIINIRGLRDLKFLDLSNNNLSGSIPGYLVNLSVNSLEGPVPSEGAFRKFSQVSIFGNINLCGGIPELQLRPCSVEGEIKRVKSSVKKKKLVIGIGAGVAMFVLSVIGIISLCWLKKRNRNDRVSNMFSSTTVPVHERVSYEELHNASGGFSLGNTIGSGNFGVVYKALLGAEDRAVAIKVLNLSKPGAAKSFSAECEALKGVRHRNLVKLLTACSSVDYKGTSDTTSRPLTLRERFNVAIDVASALEYLHVNCHDPIAHCDLKPSNVLLDDDLTAHVSDFGLARLLLKFDQESFLNQLSSAGVRGTIGYAAPEYRMGGQPSIHGDVYSFGILLLEMFTGKRPTNELFEGSFTLYSYTKSALPESVVNIDSSERSTSWFPCC</sequence>
<keyword evidence="15 22" id="KW-0067">ATP-binding</keyword>
<evidence type="ECO:0000313" key="27">
    <source>
        <dbReference type="Proteomes" id="UP000011750"/>
    </source>
</evidence>
<dbReference type="eggNOG" id="ENOG502QPYS">
    <property type="taxonomic scope" value="Eukaryota"/>
</dbReference>
<protein>
    <recommendedName>
        <fullName evidence="4">non-specific serine/threonine protein kinase</fullName>
        <ecNumber evidence="4">2.7.11.1</ecNumber>
    </recommendedName>
</protein>
<dbReference type="InterPro" id="IPR000719">
    <property type="entry name" value="Prot_kinase_dom"/>
</dbReference>
<evidence type="ECO:0000256" key="9">
    <source>
        <dbReference type="ARBA" id="ARBA00022679"/>
    </source>
</evidence>
<dbReference type="FunFam" id="3.80.10.10:FF:000400">
    <property type="entry name" value="Nuclear pore complex protein NUP107"/>
    <property type="match status" value="1"/>
</dbReference>
<keyword evidence="7" id="KW-0597">Phosphoprotein</keyword>
<comment type="similarity">
    <text evidence="3">Belongs to the protein kinase superfamily. Ser/Thr protein kinase family.</text>
</comment>
<dbReference type="AlphaFoldDB" id="M4DNS7"/>
<dbReference type="InterPro" id="IPR017441">
    <property type="entry name" value="Protein_kinase_ATP_BS"/>
</dbReference>
<dbReference type="PROSITE" id="PS00108">
    <property type="entry name" value="PROTEIN_KINASE_ST"/>
    <property type="match status" value="1"/>
</dbReference>
<evidence type="ECO:0000256" key="18">
    <source>
        <dbReference type="ARBA" id="ARBA00023170"/>
    </source>
</evidence>
<proteinExistence type="inferred from homology"/>
<evidence type="ECO:0000256" key="8">
    <source>
        <dbReference type="ARBA" id="ARBA00022614"/>
    </source>
</evidence>
<feature type="domain" description="Protein kinase" evidence="25">
    <location>
        <begin position="517"/>
        <end position="748"/>
    </location>
</feature>
<keyword evidence="11 24" id="KW-0732">Signal</keyword>
<evidence type="ECO:0000256" key="4">
    <source>
        <dbReference type="ARBA" id="ARBA00012513"/>
    </source>
</evidence>
<evidence type="ECO:0000259" key="25">
    <source>
        <dbReference type="PROSITE" id="PS50011"/>
    </source>
</evidence>
<dbReference type="Gramene" id="Bra018165.1">
    <property type="protein sequence ID" value="Bra018165.1-P"/>
    <property type="gene ID" value="Bra018165"/>
</dbReference>
<evidence type="ECO:0000256" key="5">
    <source>
        <dbReference type="ARBA" id="ARBA00022475"/>
    </source>
</evidence>
<evidence type="ECO:0000313" key="26">
    <source>
        <dbReference type="EnsemblPlants" id="Bra018165.1-P"/>
    </source>
</evidence>
<keyword evidence="12" id="KW-0677">Repeat</keyword>
<dbReference type="InterPro" id="IPR001611">
    <property type="entry name" value="Leu-rich_rpt"/>
</dbReference>
<dbReference type="Pfam" id="PF08263">
    <property type="entry name" value="LRRNT_2"/>
    <property type="match status" value="1"/>
</dbReference>
<dbReference type="SMART" id="SM00369">
    <property type="entry name" value="LRR_TYP"/>
    <property type="match status" value="3"/>
</dbReference>
<dbReference type="InterPro" id="IPR003591">
    <property type="entry name" value="Leu-rich_rpt_typical-subtyp"/>
</dbReference>
<keyword evidence="13 22" id="KW-0547">Nucleotide-binding</keyword>
<evidence type="ECO:0000256" key="24">
    <source>
        <dbReference type="SAM" id="SignalP"/>
    </source>
</evidence>
<feature type="transmembrane region" description="Helical" evidence="23">
    <location>
        <begin position="457"/>
        <end position="481"/>
    </location>
</feature>
<dbReference type="InterPro" id="IPR013210">
    <property type="entry name" value="LRR_N_plant-typ"/>
</dbReference>
<dbReference type="FunFam" id="3.80.10.10:FF:000383">
    <property type="entry name" value="Leucine-rich repeat receptor protein kinase EMS1"/>
    <property type="match status" value="1"/>
</dbReference>
<reference evidence="26" key="3">
    <citation type="submission" date="2023-03" db="UniProtKB">
        <authorList>
            <consortium name="EnsemblPlants"/>
        </authorList>
    </citation>
    <scope>IDENTIFICATION</scope>
    <source>
        <strain evidence="26">cv. Chiifu-401-42</strain>
    </source>
</reference>
<evidence type="ECO:0000256" key="19">
    <source>
        <dbReference type="ARBA" id="ARBA00023180"/>
    </source>
</evidence>
<dbReference type="PANTHER" id="PTHR48053">
    <property type="entry name" value="LEUCINE RICH REPEAT FAMILY PROTEIN, EXPRESSED"/>
    <property type="match status" value="1"/>
</dbReference>
<dbReference type="Gene3D" id="3.30.200.20">
    <property type="entry name" value="Phosphorylase Kinase, domain 1"/>
    <property type="match status" value="1"/>
</dbReference>
<dbReference type="SUPFAM" id="SSF52047">
    <property type="entry name" value="RNI-like"/>
    <property type="match status" value="1"/>
</dbReference>
<feature type="binding site" evidence="22">
    <location>
        <position position="546"/>
    </location>
    <ligand>
        <name>ATP</name>
        <dbReference type="ChEBI" id="CHEBI:30616"/>
    </ligand>
</feature>
<dbReference type="SMART" id="SM00220">
    <property type="entry name" value="S_TKc"/>
    <property type="match status" value="1"/>
</dbReference>
<keyword evidence="6" id="KW-0723">Serine/threonine-protein kinase</keyword>
<dbReference type="EC" id="2.7.11.1" evidence="4"/>
<dbReference type="InterPro" id="IPR008271">
    <property type="entry name" value="Ser/Thr_kinase_AS"/>
</dbReference>
<name>M4DNS7_BRACM</name>
<dbReference type="Pfam" id="PF00069">
    <property type="entry name" value="Pkinase"/>
    <property type="match status" value="1"/>
</dbReference>
<feature type="signal peptide" evidence="24">
    <location>
        <begin position="1"/>
        <end position="25"/>
    </location>
</feature>
<reference evidence="26 27" key="1">
    <citation type="journal article" date="2011" name="Nat. Genet.">
        <title>The genome of the mesopolyploid crop species Brassica rapa.</title>
        <authorList>
            <consortium name="Brassica rapa Genome Sequencing Project Consortium"/>
            <person name="Wang X."/>
            <person name="Wang H."/>
            <person name="Wang J."/>
            <person name="Sun R."/>
            <person name="Wu J."/>
            <person name="Liu S."/>
            <person name="Bai Y."/>
            <person name="Mun J.H."/>
            <person name="Bancroft I."/>
            <person name="Cheng F."/>
            <person name="Huang S."/>
            <person name="Li X."/>
            <person name="Hua W."/>
            <person name="Wang J."/>
            <person name="Wang X."/>
            <person name="Freeling M."/>
            <person name="Pires J.C."/>
            <person name="Paterson A.H."/>
            <person name="Chalhoub B."/>
            <person name="Wang B."/>
            <person name="Hayward A."/>
            <person name="Sharpe A.G."/>
            <person name="Park B.S."/>
            <person name="Weisshaar B."/>
            <person name="Liu B."/>
            <person name="Li B."/>
            <person name="Liu B."/>
            <person name="Tong C."/>
            <person name="Song C."/>
            <person name="Duran C."/>
            <person name="Peng C."/>
            <person name="Geng C."/>
            <person name="Koh C."/>
            <person name="Lin C."/>
            <person name="Edwards D."/>
            <person name="Mu D."/>
            <person name="Shen D."/>
            <person name="Soumpourou E."/>
            <person name="Li F."/>
            <person name="Fraser F."/>
            <person name="Conant G."/>
            <person name="Lassalle G."/>
            <person name="King G.J."/>
            <person name="Bonnema G."/>
            <person name="Tang H."/>
            <person name="Wang H."/>
            <person name="Belcram H."/>
            <person name="Zhou H."/>
            <person name="Hirakawa H."/>
            <person name="Abe H."/>
            <person name="Guo H."/>
            <person name="Wang H."/>
            <person name="Jin H."/>
            <person name="Parkin I.A."/>
            <person name="Batley J."/>
            <person name="Kim J.S."/>
            <person name="Just J."/>
            <person name="Li J."/>
            <person name="Xu J."/>
            <person name="Deng J."/>
            <person name="Kim J.A."/>
            <person name="Li J."/>
            <person name="Yu J."/>
            <person name="Meng J."/>
            <person name="Wang J."/>
            <person name="Min J."/>
            <person name="Poulain J."/>
            <person name="Wang J."/>
            <person name="Hatakeyama K."/>
            <person name="Wu K."/>
            <person name="Wang L."/>
            <person name="Fang L."/>
            <person name="Trick M."/>
            <person name="Links M.G."/>
            <person name="Zhao M."/>
            <person name="Jin M."/>
            <person name="Ramchiary N."/>
            <person name="Drou N."/>
            <person name="Berkman P.J."/>
            <person name="Cai Q."/>
            <person name="Huang Q."/>
            <person name="Li R."/>
            <person name="Tabata S."/>
            <person name="Cheng S."/>
            <person name="Zhang S."/>
            <person name="Zhang S."/>
            <person name="Huang S."/>
            <person name="Sato S."/>
            <person name="Sun S."/>
            <person name="Kwon S.J."/>
            <person name="Choi S.R."/>
            <person name="Lee T.H."/>
            <person name="Fan W."/>
            <person name="Zhao X."/>
            <person name="Tan X."/>
            <person name="Xu X."/>
            <person name="Wang Y."/>
            <person name="Qiu Y."/>
            <person name="Yin Y."/>
            <person name="Li Y."/>
            <person name="Du Y."/>
            <person name="Liao Y."/>
            <person name="Lim Y."/>
            <person name="Narusaka Y."/>
            <person name="Wang Y."/>
            <person name="Wang Z."/>
            <person name="Li Z."/>
            <person name="Wang Z."/>
            <person name="Xiong Z."/>
            <person name="Zhang Z."/>
        </authorList>
    </citation>
    <scope>NUCLEOTIDE SEQUENCE [LARGE SCALE GENOMIC DNA]</scope>
    <source>
        <strain evidence="26 27">cv. Chiifu-401-42</strain>
    </source>
</reference>
<organism evidence="26 27">
    <name type="scientific">Brassica campestris</name>
    <name type="common">Field mustard</name>
    <dbReference type="NCBI Taxonomy" id="3711"/>
    <lineage>
        <taxon>Eukaryota</taxon>
        <taxon>Viridiplantae</taxon>
        <taxon>Streptophyta</taxon>
        <taxon>Embryophyta</taxon>
        <taxon>Tracheophyta</taxon>
        <taxon>Spermatophyta</taxon>
        <taxon>Magnoliopsida</taxon>
        <taxon>eudicotyledons</taxon>
        <taxon>Gunneridae</taxon>
        <taxon>Pentapetalae</taxon>
        <taxon>rosids</taxon>
        <taxon>malvids</taxon>
        <taxon>Brassicales</taxon>
        <taxon>Brassicaceae</taxon>
        <taxon>Brassiceae</taxon>
        <taxon>Brassica</taxon>
    </lineage>
</organism>
<dbReference type="InterPro" id="IPR032675">
    <property type="entry name" value="LRR_dom_sf"/>
</dbReference>
<evidence type="ECO:0000256" key="13">
    <source>
        <dbReference type="ARBA" id="ARBA00022741"/>
    </source>
</evidence>
<keyword evidence="8" id="KW-0433">Leucine-rich repeat</keyword>
<evidence type="ECO:0000256" key="23">
    <source>
        <dbReference type="SAM" id="Phobius"/>
    </source>
</evidence>
<dbReference type="GO" id="GO:0005886">
    <property type="term" value="C:plasma membrane"/>
    <property type="evidence" value="ECO:0007669"/>
    <property type="project" value="UniProtKB-SubCell"/>
</dbReference>
<dbReference type="Gene3D" id="1.10.510.10">
    <property type="entry name" value="Transferase(Phosphotransferase) domain 1"/>
    <property type="match status" value="1"/>
</dbReference>
<dbReference type="Proteomes" id="UP000011750">
    <property type="component" value="Chromosome A06"/>
</dbReference>
<feature type="chain" id="PRO_5004051154" description="non-specific serine/threonine protein kinase" evidence="24">
    <location>
        <begin position="26"/>
        <end position="748"/>
    </location>
</feature>
<dbReference type="InterPro" id="IPR011009">
    <property type="entry name" value="Kinase-like_dom_sf"/>
</dbReference>
<evidence type="ECO:0000256" key="1">
    <source>
        <dbReference type="ARBA" id="ARBA00004162"/>
    </source>
</evidence>
<keyword evidence="14" id="KW-0418">Kinase</keyword>
<dbReference type="STRING" id="51351.M4DNS7"/>
<evidence type="ECO:0000256" key="16">
    <source>
        <dbReference type="ARBA" id="ARBA00022989"/>
    </source>
</evidence>
<keyword evidence="9" id="KW-0808">Transferase</keyword>
<evidence type="ECO:0000256" key="2">
    <source>
        <dbReference type="ARBA" id="ARBA00004479"/>
    </source>
</evidence>
<keyword evidence="5" id="KW-1003">Cell membrane</keyword>
<comment type="catalytic activity">
    <reaction evidence="21">
        <text>L-seryl-[protein] + ATP = O-phospho-L-seryl-[protein] + ADP + H(+)</text>
        <dbReference type="Rhea" id="RHEA:17989"/>
        <dbReference type="Rhea" id="RHEA-COMP:9863"/>
        <dbReference type="Rhea" id="RHEA-COMP:11604"/>
        <dbReference type="ChEBI" id="CHEBI:15378"/>
        <dbReference type="ChEBI" id="CHEBI:29999"/>
        <dbReference type="ChEBI" id="CHEBI:30616"/>
        <dbReference type="ChEBI" id="CHEBI:83421"/>
        <dbReference type="ChEBI" id="CHEBI:456216"/>
        <dbReference type="EC" id="2.7.11.1"/>
    </reaction>
</comment>
<dbReference type="InParanoid" id="M4DNS7"/>
<evidence type="ECO:0000256" key="12">
    <source>
        <dbReference type="ARBA" id="ARBA00022737"/>
    </source>
</evidence>
<keyword evidence="18" id="KW-0675">Receptor</keyword>
<dbReference type="HOGENOM" id="CLU_000288_22_0_1"/>
<dbReference type="PROSITE" id="PS50011">
    <property type="entry name" value="PROTEIN_KINASE_DOM"/>
    <property type="match status" value="1"/>
</dbReference>
<dbReference type="PROSITE" id="PS00107">
    <property type="entry name" value="PROTEIN_KINASE_ATP"/>
    <property type="match status" value="1"/>
</dbReference>
<evidence type="ECO:0000256" key="3">
    <source>
        <dbReference type="ARBA" id="ARBA00008684"/>
    </source>
</evidence>
<keyword evidence="17 23" id="KW-0472">Membrane</keyword>
<comment type="catalytic activity">
    <reaction evidence="20">
        <text>L-threonyl-[protein] + ATP = O-phospho-L-threonyl-[protein] + ADP + H(+)</text>
        <dbReference type="Rhea" id="RHEA:46608"/>
        <dbReference type="Rhea" id="RHEA-COMP:11060"/>
        <dbReference type="Rhea" id="RHEA-COMP:11605"/>
        <dbReference type="ChEBI" id="CHEBI:15378"/>
        <dbReference type="ChEBI" id="CHEBI:30013"/>
        <dbReference type="ChEBI" id="CHEBI:30616"/>
        <dbReference type="ChEBI" id="CHEBI:61977"/>
        <dbReference type="ChEBI" id="CHEBI:456216"/>
        <dbReference type="EC" id="2.7.11.1"/>
    </reaction>
</comment>
<dbReference type="EnsemblPlants" id="Bra018165.1">
    <property type="protein sequence ID" value="Bra018165.1-P"/>
    <property type="gene ID" value="Bra018165"/>
</dbReference>
<dbReference type="PROSITE" id="PS51450">
    <property type="entry name" value="LRR"/>
    <property type="match status" value="1"/>
</dbReference>
<keyword evidence="10 23" id="KW-0812">Transmembrane</keyword>
<evidence type="ECO:0000256" key="6">
    <source>
        <dbReference type="ARBA" id="ARBA00022527"/>
    </source>
</evidence>
<evidence type="ECO:0000256" key="15">
    <source>
        <dbReference type="ARBA" id="ARBA00022840"/>
    </source>
</evidence>
<evidence type="ECO:0000256" key="20">
    <source>
        <dbReference type="ARBA" id="ARBA00047899"/>
    </source>
</evidence>
<evidence type="ECO:0000256" key="22">
    <source>
        <dbReference type="PROSITE-ProRule" id="PRU10141"/>
    </source>
</evidence>
<evidence type="ECO:0000256" key="17">
    <source>
        <dbReference type="ARBA" id="ARBA00023136"/>
    </source>
</evidence>
<dbReference type="FunFam" id="1.10.510.10:FF:000358">
    <property type="entry name" value="Putative leucine-rich repeat receptor-like serine/threonine-protein kinase"/>
    <property type="match status" value="1"/>
</dbReference>
<keyword evidence="16 23" id="KW-1133">Transmembrane helix</keyword>
<accession>M4DNS7</accession>
<evidence type="ECO:0000256" key="21">
    <source>
        <dbReference type="ARBA" id="ARBA00048679"/>
    </source>
</evidence>
<dbReference type="InterPro" id="IPR051716">
    <property type="entry name" value="Plant_RL_S/T_kinase"/>
</dbReference>